<dbReference type="STRING" id="83683.B1745_04800"/>
<dbReference type="SUPFAM" id="SSF53098">
    <property type="entry name" value="Ribonuclease H-like"/>
    <property type="match status" value="1"/>
</dbReference>
<dbReference type="Gene3D" id="3.30.420.10">
    <property type="entry name" value="Ribonuclease H-like superfamily/Ribonuclease H"/>
    <property type="match status" value="1"/>
</dbReference>
<sequence length="115" mass="13611">MLHKAFKKHPALNALTFHSDQGCQYQSSMYQHELKLHGITQSMSRKGNSPDDGLMENFFGLLKTELFYGQEYKYHSLKQLKEAIEKYIKYYNEERIKSRLKGLTPNEYRNQALMN</sequence>
<dbReference type="GO" id="GO:0003676">
    <property type="term" value="F:nucleic acid binding"/>
    <property type="evidence" value="ECO:0007669"/>
    <property type="project" value="InterPro"/>
</dbReference>
<comment type="caution">
    <text evidence="2">The sequence shown here is derived from an EMBL/GenBank/DDBJ whole genome shotgun (WGS) entry which is preliminary data.</text>
</comment>
<dbReference type="eggNOG" id="COG2801">
    <property type="taxonomic scope" value="Bacteria"/>
</dbReference>
<keyword evidence="3" id="KW-1185">Reference proteome</keyword>
<reference evidence="2 3" key="1">
    <citation type="submission" date="2010-04" db="EMBL/GenBank/DDBJ databases">
        <authorList>
            <person name="Muzny D."/>
            <person name="Qin X."/>
            <person name="Deng J."/>
            <person name="Jiang H."/>
            <person name="Liu Y."/>
            <person name="Qu J."/>
            <person name="Song X.-Z."/>
            <person name="Zhang L."/>
            <person name="Thornton R."/>
            <person name="Coyle M."/>
            <person name="Francisco L."/>
            <person name="Jackson L."/>
            <person name="Javaid M."/>
            <person name="Korchina V."/>
            <person name="Kovar C."/>
            <person name="Mata R."/>
            <person name="Mathew T."/>
            <person name="Ngo R."/>
            <person name="Nguyen L."/>
            <person name="Nguyen N."/>
            <person name="Okwuonu G."/>
            <person name="Ongeri F."/>
            <person name="Pham C."/>
            <person name="Simmons D."/>
            <person name="Wilczek-Boney K."/>
            <person name="Hale W."/>
            <person name="Jakkamsetti A."/>
            <person name="Pham P."/>
            <person name="Ruth R."/>
            <person name="San Lucas F."/>
            <person name="Warren J."/>
            <person name="Zhang J."/>
            <person name="Zhao Z."/>
            <person name="Zhou C."/>
            <person name="Zhu D."/>
            <person name="Lee S."/>
            <person name="Bess C."/>
            <person name="Blankenburg K."/>
            <person name="Forbes L."/>
            <person name="Fu Q."/>
            <person name="Gubbala S."/>
            <person name="Hirani K."/>
            <person name="Jayaseelan J.C."/>
            <person name="Lara F."/>
            <person name="Munidasa M."/>
            <person name="Palculict T."/>
            <person name="Patil S."/>
            <person name="Pu L.-L."/>
            <person name="Saada N."/>
            <person name="Tang L."/>
            <person name="Weissenberger G."/>
            <person name="Zhu Y."/>
            <person name="Hemphill L."/>
            <person name="Shang Y."/>
            <person name="Youmans B."/>
            <person name="Ayvaz T."/>
            <person name="Ross M."/>
            <person name="Santibanez J."/>
            <person name="Aqrawi P."/>
            <person name="Gross S."/>
            <person name="Joshi V."/>
            <person name="Fowler G."/>
            <person name="Nazareth L."/>
            <person name="Reid J."/>
            <person name="Worley K."/>
            <person name="Petrosino J."/>
            <person name="Highlander S."/>
            <person name="Gibbs R."/>
        </authorList>
    </citation>
    <scope>NUCLEOTIDE SEQUENCE [LARGE SCALE GENOMIC DNA]</scope>
    <source>
        <strain evidence="2 3">DSM 11664</strain>
    </source>
</reference>
<evidence type="ECO:0000313" key="3">
    <source>
        <dbReference type="Proteomes" id="UP000004069"/>
    </source>
</evidence>
<dbReference type="InterPro" id="IPR001584">
    <property type="entry name" value="Integrase_cat-core"/>
</dbReference>
<organism evidence="2 3">
    <name type="scientific">Lactobacillus amylolyticus DSM 11664</name>
    <dbReference type="NCBI Taxonomy" id="585524"/>
    <lineage>
        <taxon>Bacteria</taxon>
        <taxon>Bacillati</taxon>
        <taxon>Bacillota</taxon>
        <taxon>Bacilli</taxon>
        <taxon>Lactobacillales</taxon>
        <taxon>Lactobacillaceae</taxon>
        <taxon>Lactobacillus</taxon>
    </lineage>
</organism>
<proteinExistence type="predicted"/>
<dbReference type="InterPro" id="IPR050900">
    <property type="entry name" value="Transposase_IS3/IS150/IS904"/>
</dbReference>
<dbReference type="EMBL" id="ADNY01000022">
    <property type="protein sequence ID" value="EFG55775.1"/>
    <property type="molecule type" value="Genomic_DNA"/>
</dbReference>
<dbReference type="InterPro" id="IPR036397">
    <property type="entry name" value="RNaseH_sf"/>
</dbReference>
<dbReference type="GO" id="GO:0015074">
    <property type="term" value="P:DNA integration"/>
    <property type="evidence" value="ECO:0007669"/>
    <property type="project" value="InterPro"/>
</dbReference>
<dbReference type="InterPro" id="IPR012337">
    <property type="entry name" value="RNaseH-like_sf"/>
</dbReference>
<dbReference type="AlphaFoldDB" id="D4YSX2"/>
<feature type="domain" description="Integrase catalytic" evidence="1">
    <location>
        <begin position="1"/>
        <end position="113"/>
    </location>
</feature>
<dbReference type="PROSITE" id="PS50994">
    <property type="entry name" value="INTEGRASE"/>
    <property type="match status" value="1"/>
</dbReference>
<evidence type="ECO:0000259" key="1">
    <source>
        <dbReference type="PROSITE" id="PS50994"/>
    </source>
</evidence>
<dbReference type="PANTHER" id="PTHR46889">
    <property type="entry name" value="TRANSPOSASE INSF FOR INSERTION SEQUENCE IS3B-RELATED"/>
    <property type="match status" value="1"/>
</dbReference>
<protein>
    <recommendedName>
        <fullName evidence="1">Integrase catalytic domain-containing protein</fullName>
    </recommendedName>
</protein>
<dbReference type="Pfam" id="PF13333">
    <property type="entry name" value="rve_2"/>
    <property type="match status" value="1"/>
</dbReference>
<dbReference type="PANTHER" id="PTHR46889:SF4">
    <property type="entry name" value="TRANSPOSASE INSO FOR INSERTION SEQUENCE ELEMENT IS911B-RELATED"/>
    <property type="match status" value="1"/>
</dbReference>
<dbReference type="Proteomes" id="UP000004069">
    <property type="component" value="Unassembled WGS sequence"/>
</dbReference>
<accession>D4YSX2</accession>
<evidence type="ECO:0000313" key="2">
    <source>
        <dbReference type="EMBL" id="EFG55775.1"/>
    </source>
</evidence>
<name>D4YSX2_9LACO</name>
<dbReference type="PATRIC" id="fig|585524.9.peg.1404"/>
<gene>
    <name evidence="2" type="ORF">HMPREF0493_0600</name>
</gene>